<sequence>MSNNEEKEIGEWTFGKEIGKGSFAIVYHGWRTGNLLIKENNSCAIKSVIKSKLTAKLLDNLEGEISILKRIHHPNIVGLMDCFKTNTHIHLITSYCSGGDLSCYIKKRGQVPTLEYWPSGIEGVGAPAFYKHPDSGGLDQNVVRSFSGQLAQALLFLRSQDLIHRDIKPQNLLLQPADPADLERGHPLGIPILRVADFGFARNLPAAAMAETLCGSPYVSFLRLYMAPEILRYEKYDAKADLWSVGAVMYEMSTGRPPFRAQNHVELLRKIERSEDKIKFPSPTESIQFDIPRDIKDIIRKLLKRHPIERISFEDFFDWEGFLTFDKSESTNQKLHAEAAKDQFGTSPFSIPSNQSPVRPPLATHLTSPSSSSNGSTNKAIVTTTRRPSFTPKYIVGPSRAVTTTAVPSTSPKSPVSGSPEENALARRTSLGNSVEKLSGLQIGFNEGNYDNVEARITKFQLPANEDSVVGKEYVVVEKNAVEINNLADEMAAAARRQPVVGRLNSKGNYVSGPGPGVFGETMRRVSDPNVNGATPSPKVNNIPLPTNYISKFPLPGTSPTNLLPRRASISPTIPTNLYNQTYQQVAQDVKLKDKEKTNQQQQPKGALTRAINLASLKLFGNGTSGNVLTLIKGENNNYNEQKEMDILRDLEELAKKAFVLFDFADNKLYQATRNEDNDKMPESFQHYRQQRGLQEQNSSFELNNETIERLSYESTLLYIRASTMLTKGGELVVKYMTNKTTTQSFSDSLNDGVQWFRRKYNECFDKADFAKARCGNEIMIDNTNQIIFERSMEISRASALDELTGIDNYKCEAAYQTSLYLLEGLLDDDVTKDDEELINKYKLSIKNRIMSIKNKNFDG</sequence>
<dbReference type="InterPro" id="IPR011009">
    <property type="entry name" value="Kinase-like_dom_sf"/>
</dbReference>
<dbReference type="GO" id="GO:0061709">
    <property type="term" value="P:reticulophagy"/>
    <property type="evidence" value="ECO:0007669"/>
    <property type="project" value="TreeGrafter"/>
</dbReference>
<feature type="compositionally biased region" description="Polar residues" evidence="8">
    <location>
        <begin position="344"/>
        <end position="357"/>
    </location>
</feature>
<dbReference type="Gene3D" id="1.10.510.10">
    <property type="entry name" value="Transferase(Phosphotransferase) domain 1"/>
    <property type="match status" value="1"/>
</dbReference>
<dbReference type="InterPro" id="IPR017441">
    <property type="entry name" value="Protein_kinase_ATP_BS"/>
</dbReference>
<dbReference type="Pfam" id="PF00069">
    <property type="entry name" value="Pkinase"/>
    <property type="match status" value="1"/>
</dbReference>
<keyword evidence="4 10" id="KW-0418">Kinase</keyword>
<evidence type="ECO:0000256" key="7">
    <source>
        <dbReference type="PROSITE-ProRule" id="PRU10141"/>
    </source>
</evidence>
<dbReference type="GO" id="GO:0005524">
    <property type="term" value="F:ATP binding"/>
    <property type="evidence" value="ECO:0007669"/>
    <property type="project" value="UniProtKB-UniRule"/>
</dbReference>
<comment type="caution">
    <text evidence="10">The sequence shown here is derived from an EMBL/GenBank/DDBJ whole genome shotgun (WGS) entry which is preliminary data.</text>
</comment>
<dbReference type="Proteomes" id="UP000307169">
    <property type="component" value="Unassembled WGS sequence"/>
</dbReference>
<dbReference type="InterPro" id="IPR048941">
    <property type="entry name" value="ATG1-like_MIT2"/>
</dbReference>
<feature type="compositionally biased region" description="Low complexity" evidence="8">
    <location>
        <begin position="367"/>
        <end position="378"/>
    </location>
</feature>
<dbReference type="GO" id="GO:0005829">
    <property type="term" value="C:cytosol"/>
    <property type="evidence" value="ECO:0007669"/>
    <property type="project" value="TreeGrafter"/>
</dbReference>
<keyword evidence="5 7" id="KW-0067">ATP-binding</keyword>
<dbReference type="SUPFAM" id="SSF56112">
    <property type="entry name" value="Protein kinase-like (PK-like)"/>
    <property type="match status" value="1"/>
</dbReference>
<dbReference type="SMART" id="SM00220">
    <property type="entry name" value="S_TKc"/>
    <property type="match status" value="1"/>
</dbReference>
<evidence type="ECO:0000256" key="8">
    <source>
        <dbReference type="SAM" id="MobiDB-lite"/>
    </source>
</evidence>
<dbReference type="InterPro" id="IPR022708">
    <property type="entry name" value="Atg1-like_tMIT"/>
</dbReference>
<dbReference type="InterPro" id="IPR000719">
    <property type="entry name" value="Prot_kinase_dom"/>
</dbReference>
<dbReference type="Gene3D" id="3.30.200.20">
    <property type="entry name" value="Phosphorylase Kinase, domain 1"/>
    <property type="match status" value="1"/>
</dbReference>
<dbReference type="InterPro" id="IPR008271">
    <property type="entry name" value="Ser/Thr_kinase_AS"/>
</dbReference>
<feature type="binding site" evidence="7">
    <location>
        <position position="50"/>
    </location>
    <ligand>
        <name>ATP</name>
        <dbReference type="ChEBI" id="CHEBI:30616"/>
    </ligand>
</feature>
<gene>
    <name evidence="10" type="ORF">E3Q17_00010</name>
</gene>
<dbReference type="PROSITE" id="PS50011">
    <property type="entry name" value="PROTEIN_KINASE_DOM"/>
    <property type="match status" value="1"/>
</dbReference>
<evidence type="ECO:0000313" key="11">
    <source>
        <dbReference type="Proteomes" id="UP000307169"/>
    </source>
</evidence>
<dbReference type="PROSITE" id="PS00107">
    <property type="entry name" value="PROTEIN_KINASE_ATP"/>
    <property type="match status" value="1"/>
</dbReference>
<accession>A0A4T0LKZ6</accession>
<dbReference type="PROSITE" id="PS00108">
    <property type="entry name" value="PROTEIN_KINASE_ST"/>
    <property type="match status" value="1"/>
</dbReference>
<dbReference type="Pfam" id="PF21127">
    <property type="entry name" value="ATG1-like_MIT2"/>
    <property type="match status" value="1"/>
</dbReference>
<feature type="region of interest" description="Disordered" evidence="8">
    <location>
        <begin position="403"/>
        <end position="426"/>
    </location>
</feature>
<dbReference type="EC" id="2.7.11.1" evidence="1"/>
<dbReference type="GO" id="GO:0034045">
    <property type="term" value="C:phagophore assembly site membrane"/>
    <property type="evidence" value="ECO:0007669"/>
    <property type="project" value="TreeGrafter"/>
</dbReference>
<dbReference type="GO" id="GO:0004674">
    <property type="term" value="F:protein serine/threonine kinase activity"/>
    <property type="evidence" value="ECO:0007669"/>
    <property type="project" value="UniProtKB-EC"/>
</dbReference>
<dbReference type="GO" id="GO:0000045">
    <property type="term" value="P:autophagosome assembly"/>
    <property type="evidence" value="ECO:0007669"/>
    <property type="project" value="TreeGrafter"/>
</dbReference>
<dbReference type="PANTHER" id="PTHR24348:SF22">
    <property type="entry name" value="NON-SPECIFIC SERINE_THREONINE PROTEIN KINASE"/>
    <property type="match status" value="1"/>
</dbReference>
<evidence type="ECO:0000256" key="3">
    <source>
        <dbReference type="ARBA" id="ARBA00022741"/>
    </source>
</evidence>
<evidence type="ECO:0000256" key="5">
    <source>
        <dbReference type="ARBA" id="ARBA00022840"/>
    </source>
</evidence>
<evidence type="ECO:0000256" key="1">
    <source>
        <dbReference type="ARBA" id="ARBA00012513"/>
    </source>
</evidence>
<dbReference type="InterPro" id="IPR045269">
    <property type="entry name" value="Atg1-like"/>
</dbReference>
<dbReference type="GO" id="GO:0042594">
    <property type="term" value="P:response to starvation"/>
    <property type="evidence" value="ECO:0007669"/>
    <property type="project" value="TreeGrafter"/>
</dbReference>
<evidence type="ECO:0000256" key="6">
    <source>
        <dbReference type="ARBA" id="ARBA00030237"/>
    </source>
</evidence>
<protein>
    <recommendedName>
        <fullName evidence="1">non-specific serine/threonine protein kinase</fullName>
        <ecNumber evidence="1">2.7.11.1</ecNumber>
    </recommendedName>
    <alternativeName>
        <fullName evidence="6">Autophagy-related protein 1</fullName>
    </alternativeName>
</protein>
<evidence type="ECO:0000313" key="10">
    <source>
        <dbReference type="EMBL" id="TIC04940.1"/>
    </source>
</evidence>
<dbReference type="PANTHER" id="PTHR24348">
    <property type="entry name" value="SERINE/THREONINE-PROTEIN KINASE UNC-51-RELATED"/>
    <property type="match status" value="1"/>
</dbReference>
<keyword evidence="3 7" id="KW-0547">Nucleotide-binding</keyword>
<organism evidence="10 11">
    <name type="scientific">Wallemia mellicola</name>
    <dbReference type="NCBI Taxonomy" id="1708541"/>
    <lineage>
        <taxon>Eukaryota</taxon>
        <taxon>Fungi</taxon>
        <taxon>Dikarya</taxon>
        <taxon>Basidiomycota</taxon>
        <taxon>Wallemiomycotina</taxon>
        <taxon>Wallemiomycetes</taxon>
        <taxon>Wallemiales</taxon>
        <taxon>Wallemiaceae</taxon>
        <taxon>Wallemia</taxon>
    </lineage>
</organism>
<keyword evidence="2" id="KW-0808">Transferase</keyword>
<dbReference type="GO" id="GO:0005776">
    <property type="term" value="C:autophagosome"/>
    <property type="evidence" value="ECO:0007669"/>
    <property type="project" value="TreeGrafter"/>
</dbReference>
<dbReference type="EMBL" id="SPRH01000001">
    <property type="protein sequence ID" value="TIC04940.1"/>
    <property type="molecule type" value="Genomic_DNA"/>
</dbReference>
<feature type="region of interest" description="Disordered" evidence="8">
    <location>
        <begin position="343"/>
        <end position="379"/>
    </location>
</feature>
<reference evidence="10 11" key="1">
    <citation type="submission" date="2019-03" db="EMBL/GenBank/DDBJ databases">
        <title>Sequencing 25 genomes of Wallemia mellicola.</title>
        <authorList>
            <person name="Gostincar C."/>
        </authorList>
    </citation>
    <scope>NUCLEOTIDE SEQUENCE [LARGE SCALE GENOMIC DNA]</scope>
    <source>
        <strain evidence="10 11">EXF-1262</strain>
    </source>
</reference>
<evidence type="ECO:0000256" key="4">
    <source>
        <dbReference type="ARBA" id="ARBA00022777"/>
    </source>
</evidence>
<feature type="domain" description="Protein kinase" evidence="9">
    <location>
        <begin position="12"/>
        <end position="323"/>
    </location>
</feature>
<name>A0A4T0LKZ6_9BASI</name>
<feature type="compositionally biased region" description="Polar residues" evidence="8">
    <location>
        <begin position="403"/>
        <end position="417"/>
    </location>
</feature>
<dbReference type="GO" id="GO:0034727">
    <property type="term" value="P:piecemeal microautophagy of the nucleus"/>
    <property type="evidence" value="ECO:0007669"/>
    <property type="project" value="TreeGrafter"/>
</dbReference>
<dbReference type="Pfam" id="PF12063">
    <property type="entry name" value="ATG1-like_MIT1"/>
    <property type="match status" value="1"/>
</dbReference>
<dbReference type="GO" id="GO:0000422">
    <property type="term" value="P:autophagy of mitochondrion"/>
    <property type="evidence" value="ECO:0007669"/>
    <property type="project" value="TreeGrafter"/>
</dbReference>
<proteinExistence type="predicted"/>
<evidence type="ECO:0000256" key="2">
    <source>
        <dbReference type="ARBA" id="ARBA00022679"/>
    </source>
</evidence>
<dbReference type="AlphaFoldDB" id="A0A4T0LKZ6"/>
<evidence type="ECO:0000259" key="9">
    <source>
        <dbReference type="PROSITE" id="PS50011"/>
    </source>
</evidence>
<dbReference type="GO" id="GO:0010506">
    <property type="term" value="P:regulation of autophagy"/>
    <property type="evidence" value="ECO:0007669"/>
    <property type="project" value="InterPro"/>
</dbReference>